<dbReference type="Gene3D" id="1.20.58.1910">
    <property type="match status" value="1"/>
</dbReference>
<dbReference type="RefSeq" id="WP_245328689.1">
    <property type="nucleotide sequence ID" value="NZ_JAGGLU010000002.1"/>
</dbReference>
<dbReference type="SMART" id="SM00471">
    <property type="entry name" value="HDc"/>
    <property type="match status" value="1"/>
</dbReference>
<dbReference type="CDD" id="cd00077">
    <property type="entry name" value="HDc"/>
    <property type="match status" value="1"/>
</dbReference>
<evidence type="ECO:0000313" key="3">
    <source>
        <dbReference type="Proteomes" id="UP001519292"/>
    </source>
</evidence>
<dbReference type="PANTHER" id="PTHR33594">
    <property type="entry name" value="SUPERFAMILY HYDROLASE, PUTATIVE (AFU_ORTHOLOGUE AFUA_1G03035)-RELATED"/>
    <property type="match status" value="1"/>
</dbReference>
<feature type="domain" description="HD/PDEase" evidence="1">
    <location>
        <begin position="19"/>
        <end position="141"/>
    </location>
</feature>
<organism evidence="2 3">
    <name type="scientific">Lactobacillus colini</name>
    <dbReference type="NCBI Taxonomy" id="1819254"/>
    <lineage>
        <taxon>Bacteria</taxon>
        <taxon>Bacillati</taxon>
        <taxon>Bacillota</taxon>
        <taxon>Bacilli</taxon>
        <taxon>Lactobacillales</taxon>
        <taxon>Lactobacillaceae</taxon>
        <taxon>Lactobacillus</taxon>
    </lineage>
</organism>
<protein>
    <recommendedName>
        <fullName evidence="1">HD/PDEase domain-containing protein</fullName>
    </recommendedName>
</protein>
<gene>
    <name evidence="2" type="ORF">J2Z60_000550</name>
</gene>
<dbReference type="InterPro" id="IPR003607">
    <property type="entry name" value="HD/PDEase_dom"/>
</dbReference>
<comment type="caution">
    <text evidence="2">The sequence shown here is derived from an EMBL/GenBank/DDBJ whole genome shotgun (WGS) entry which is preliminary data.</text>
</comment>
<evidence type="ECO:0000313" key="2">
    <source>
        <dbReference type="EMBL" id="MBP2057386.1"/>
    </source>
</evidence>
<name>A0ABS4MCK6_9LACO</name>
<dbReference type="EMBL" id="JAGGLU010000002">
    <property type="protein sequence ID" value="MBP2057386.1"/>
    <property type="molecule type" value="Genomic_DNA"/>
</dbReference>
<evidence type="ECO:0000259" key="1">
    <source>
        <dbReference type="SMART" id="SM00471"/>
    </source>
</evidence>
<keyword evidence="3" id="KW-1185">Reference proteome</keyword>
<dbReference type="SUPFAM" id="SSF109604">
    <property type="entry name" value="HD-domain/PDEase-like"/>
    <property type="match status" value="1"/>
</dbReference>
<dbReference type="PANTHER" id="PTHR33594:SF1">
    <property type="entry name" value="HD_PDEASE DOMAIN-CONTAINING PROTEIN"/>
    <property type="match status" value="1"/>
</dbReference>
<accession>A0ABS4MCK6</accession>
<dbReference type="Gene3D" id="1.10.472.50">
    <property type="entry name" value="HD-domain/PDEase-like"/>
    <property type="match status" value="1"/>
</dbReference>
<sequence>MIDLDKVKEFTQKQLQGESTGHDFYHGERVANLATKMYLTDNDQANEDSRMVAIIQAGGYLHDTIDEKITPDPAAVVEKIKKLLPAAGFEGLEVKDILFTIQHMSFSANIEHHYQLPLSGQYVQDADRLESLGAIGIARAFTYGGKHGNKIYDPEIKPEKLVSHDQYRNHEETTINHFYEKLFNLEKTMNTPGGKKEAHRRTEYMREFVQEFMDEWNV</sequence>
<reference evidence="2 3" key="1">
    <citation type="submission" date="2021-03" db="EMBL/GenBank/DDBJ databases">
        <title>Genomic Encyclopedia of Type Strains, Phase IV (KMG-IV): sequencing the most valuable type-strain genomes for metagenomic binning, comparative biology and taxonomic classification.</title>
        <authorList>
            <person name="Goeker M."/>
        </authorList>
    </citation>
    <scope>NUCLEOTIDE SEQUENCE [LARGE SCALE GENOMIC DNA]</scope>
    <source>
        <strain evidence="2 3">DSM 101872</strain>
    </source>
</reference>
<proteinExistence type="predicted"/>
<dbReference type="Proteomes" id="UP001519292">
    <property type="component" value="Unassembled WGS sequence"/>
</dbReference>